<dbReference type="OrthoDB" id="5959043at2759"/>
<dbReference type="GO" id="GO:0043001">
    <property type="term" value="P:Golgi to plasma membrane protein transport"/>
    <property type="evidence" value="ECO:0007669"/>
    <property type="project" value="InterPro"/>
</dbReference>
<dbReference type="GeneID" id="136802975"/>
<dbReference type="GO" id="GO:0007030">
    <property type="term" value="P:Golgi organization"/>
    <property type="evidence" value="ECO:0007669"/>
    <property type="project" value="InterPro"/>
</dbReference>
<dbReference type="InterPro" id="IPR027095">
    <property type="entry name" value="Golgin-45"/>
</dbReference>
<organism evidence="2 3">
    <name type="scientific">Clytia hemisphaerica</name>
    <dbReference type="NCBI Taxonomy" id="252671"/>
    <lineage>
        <taxon>Eukaryota</taxon>
        <taxon>Metazoa</taxon>
        <taxon>Cnidaria</taxon>
        <taxon>Hydrozoa</taxon>
        <taxon>Hydroidolina</taxon>
        <taxon>Leptothecata</taxon>
        <taxon>Obeliida</taxon>
        <taxon>Clytiidae</taxon>
        <taxon>Clytia</taxon>
    </lineage>
</organism>
<proteinExistence type="predicted"/>
<dbReference type="EnsemblMetazoa" id="CLYHEMT010989.1">
    <property type="protein sequence ID" value="CLYHEMP010989.1"/>
    <property type="gene ID" value="CLYHEMG010989"/>
</dbReference>
<evidence type="ECO:0000256" key="1">
    <source>
        <dbReference type="SAM" id="Coils"/>
    </source>
</evidence>
<dbReference type="AlphaFoldDB" id="A0A7M5UJY8"/>
<dbReference type="GO" id="GO:0000139">
    <property type="term" value="C:Golgi membrane"/>
    <property type="evidence" value="ECO:0007669"/>
    <property type="project" value="TreeGrafter"/>
</dbReference>
<accession>A0A7M5UJY8</accession>
<keyword evidence="3" id="KW-1185">Reference proteome</keyword>
<feature type="coiled-coil region" evidence="1">
    <location>
        <begin position="114"/>
        <end position="141"/>
    </location>
</feature>
<evidence type="ECO:0008006" key="4">
    <source>
        <dbReference type="Google" id="ProtNLM"/>
    </source>
</evidence>
<sequence length="406" mass="46251">MEPETVTMVRGGSSLLVRGKERCPGDGMEDHTLAQHIKTVSTSYKNVNKSKILNPTPAIVKKINFNDSQQNLTTSGSDSSIYSNIFTTPDQTLSVPTSHDETLQNSFAELSITNETLKTQLSLYQQHNDQLTEQKMKLSQQLGIQTQVNNEVKRLLVASIGEDLQQKYERLIEDKVQVDLELSHLRNVLDEDREEVEQAMIQADIWRSKFLASRVMSDELARWKSVLYYKYRDSHSALQNLLHEHSKMRALNNATRRGLVRFAEIMECKDPSLDTISPLTTLDVALMNTDLVESLITVMEENKDEPSSGANVANKKIDITDMVTHETVKQKMKTSPHKDIYIEASELTPAEQLAQEIVLNPEIKSEELVRMRQDYLSHNRISHFMSTNYNVTFNCCEKCKGPIYIV</sequence>
<dbReference type="RefSeq" id="XP_066915806.1">
    <property type="nucleotide sequence ID" value="XM_067059705.1"/>
</dbReference>
<keyword evidence="1" id="KW-0175">Coiled coil</keyword>
<reference evidence="2" key="1">
    <citation type="submission" date="2021-01" db="UniProtKB">
        <authorList>
            <consortium name="EnsemblMetazoa"/>
        </authorList>
    </citation>
    <scope>IDENTIFICATION</scope>
</reference>
<dbReference type="PANTHER" id="PTHR13066:SF2">
    <property type="entry name" value="GOLGIN-45"/>
    <property type="match status" value="1"/>
</dbReference>
<evidence type="ECO:0000313" key="3">
    <source>
        <dbReference type="Proteomes" id="UP000594262"/>
    </source>
</evidence>
<name>A0A7M5UJY8_9CNID</name>
<protein>
    <recommendedName>
        <fullName evidence="4">Golgin-45</fullName>
    </recommendedName>
</protein>
<evidence type="ECO:0000313" key="2">
    <source>
        <dbReference type="EnsemblMetazoa" id="CLYHEMP010989.1"/>
    </source>
</evidence>
<dbReference type="Proteomes" id="UP000594262">
    <property type="component" value="Unplaced"/>
</dbReference>
<dbReference type="PANTHER" id="PTHR13066">
    <property type="entry name" value="BASIC LEUCINE ZIPPER NUCLEAR FACTOR 1 BLZF1 PROTEIN"/>
    <property type="match status" value="1"/>
</dbReference>